<feature type="region of interest" description="Disordered" evidence="8">
    <location>
        <begin position="387"/>
        <end position="416"/>
    </location>
</feature>
<dbReference type="GO" id="GO:0007034">
    <property type="term" value="P:vacuolar transport"/>
    <property type="evidence" value="ECO:0007669"/>
    <property type="project" value="TreeGrafter"/>
</dbReference>
<gene>
    <name evidence="12" type="ORF">KABA2_02S11044</name>
</gene>
<keyword evidence="3 9" id="KW-0812">Transmembrane</keyword>
<dbReference type="Gene3D" id="2.70.130.10">
    <property type="entry name" value="Mannose-6-phosphate receptor binding domain"/>
    <property type="match status" value="1"/>
</dbReference>
<dbReference type="InterPro" id="IPR044865">
    <property type="entry name" value="MRH_dom"/>
</dbReference>
<dbReference type="SUPFAM" id="SSF50911">
    <property type="entry name" value="Mannose 6-phosphate receptor domain"/>
    <property type="match status" value="1"/>
</dbReference>
<keyword evidence="12" id="KW-0675">Receptor</keyword>
<keyword evidence="5 9" id="KW-1133">Transmembrane helix</keyword>
<name>A0A8H2ZGT6_9SACH</name>
<organism evidence="12 13">
    <name type="scientific">Maudiozyma barnettii</name>
    <dbReference type="NCBI Taxonomy" id="61262"/>
    <lineage>
        <taxon>Eukaryota</taxon>
        <taxon>Fungi</taxon>
        <taxon>Dikarya</taxon>
        <taxon>Ascomycota</taxon>
        <taxon>Saccharomycotina</taxon>
        <taxon>Saccharomycetes</taxon>
        <taxon>Saccharomycetales</taxon>
        <taxon>Saccharomycetaceae</taxon>
        <taxon>Maudiozyma</taxon>
    </lineage>
</organism>
<feature type="chain" id="PRO_5034741764" evidence="10">
    <location>
        <begin position="24"/>
        <end position="416"/>
    </location>
</feature>
<evidence type="ECO:0000256" key="4">
    <source>
        <dbReference type="ARBA" id="ARBA00022729"/>
    </source>
</evidence>
<comment type="caution">
    <text evidence="12">The sequence shown here is derived from an EMBL/GenBank/DDBJ whole genome shotgun (WGS) entry which is preliminary data.</text>
</comment>
<keyword evidence="13" id="KW-1185">Reference proteome</keyword>
<dbReference type="GO" id="GO:0010008">
    <property type="term" value="C:endosome membrane"/>
    <property type="evidence" value="ECO:0007669"/>
    <property type="project" value="UniProtKB-SubCell"/>
</dbReference>
<feature type="compositionally biased region" description="Low complexity" evidence="8">
    <location>
        <begin position="394"/>
        <end position="416"/>
    </location>
</feature>
<dbReference type="PANTHER" id="PTHR15071">
    <property type="entry name" value="MANNOSE-6-PHOSPHATE RECEPTOR FAMILY MEMBER"/>
    <property type="match status" value="1"/>
</dbReference>
<evidence type="ECO:0000256" key="6">
    <source>
        <dbReference type="ARBA" id="ARBA00023136"/>
    </source>
</evidence>
<keyword evidence="6 9" id="KW-0472">Membrane</keyword>
<feature type="region of interest" description="Disordered" evidence="8">
    <location>
        <begin position="332"/>
        <end position="358"/>
    </location>
</feature>
<feature type="transmembrane region" description="Helical" evidence="9">
    <location>
        <begin position="230"/>
        <end position="249"/>
    </location>
</feature>
<dbReference type="AlphaFoldDB" id="A0A8H2ZGT6"/>
<evidence type="ECO:0000256" key="1">
    <source>
        <dbReference type="ARBA" id="ARBA00004614"/>
    </source>
</evidence>
<keyword evidence="2" id="KW-0813">Transport</keyword>
<evidence type="ECO:0000256" key="8">
    <source>
        <dbReference type="SAM" id="MobiDB-lite"/>
    </source>
</evidence>
<evidence type="ECO:0000256" key="9">
    <source>
        <dbReference type="SAM" id="Phobius"/>
    </source>
</evidence>
<comment type="subcellular location">
    <subcellularLocation>
        <location evidence="1">Golgi apparatus membrane</location>
        <topology evidence="1">Single-pass type I membrane protein</topology>
    </subcellularLocation>
</comment>
<evidence type="ECO:0000256" key="3">
    <source>
        <dbReference type="ARBA" id="ARBA00022692"/>
    </source>
</evidence>
<keyword evidence="4 10" id="KW-0732">Signal</keyword>
<evidence type="ECO:0000313" key="12">
    <source>
        <dbReference type="EMBL" id="CAB4253070.1"/>
    </source>
</evidence>
<dbReference type="InterPro" id="IPR009011">
    <property type="entry name" value="Man6P_isomerase_rcpt-bd_dom_sf"/>
</dbReference>
<accession>A0A8H2ZGT6</accession>
<sequence>MIWYIRLYTLLPLLLISTELIQCQKDNNIGKDPNNDLFCAVLNPHTGQYIDLSQLSPTPNEVMDPKKRRKESSKMKWLVKGWGDDKDKNFTLSICSSPISDDNSNNNIPSMGQLTNFTGAYYTERTKSHNSGDQDNDDDTYIEILSSIGDFSVKPQLHNVNNRKLILKYENGSYCPDGHYKKSSLLNFVCDREITTKAQISYIGNLNNCAYFFEVRSVYACPTSNKTNEINVVGIFVGIGIVFILVQYLRRSMQRRIMLKDNNTSSLDRDNNNTIRDNSYFGGGATIDRSSSQIGLDQPNWEFFDNRSILTKFLNVAQRSIRTIVSPIAQALDNNKRRHTRNGGGNSNGSSRPIRLYSSPFASNSQTSFLRDMEIQNNILDSLEVTSETTTNGNSVDSTADDNNNNNSSNSYNDNL</sequence>
<dbReference type="GeneID" id="64856221"/>
<dbReference type="PANTHER" id="PTHR15071:SF0">
    <property type="entry name" value="MANNOSE 6-PHOSPHATE RECEPTOR-LIKE PROTEIN 1"/>
    <property type="match status" value="1"/>
</dbReference>
<feature type="domain" description="MRH" evidence="11">
    <location>
        <begin position="37"/>
        <end position="223"/>
    </location>
</feature>
<evidence type="ECO:0000259" key="11">
    <source>
        <dbReference type="PROSITE" id="PS51914"/>
    </source>
</evidence>
<dbReference type="FunFam" id="2.70.130.10:FF:000024">
    <property type="entry name" value="Putative vacuolar sorting receptor"/>
    <property type="match status" value="1"/>
</dbReference>
<evidence type="ECO:0000256" key="10">
    <source>
        <dbReference type="SAM" id="SignalP"/>
    </source>
</evidence>
<dbReference type="OrthoDB" id="4504960at2759"/>
<evidence type="ECO:0000313" key="13">
    <source>
        <dbReference type="Proteomes" id="UP000644660"/>
    </source>
</evidence>
<evidence type="ECO:0000256" key="5">
    <source>
        <dbReference type="ARBA" id="ARBA00022989"/>
    </source>
</evidence>
<dbReference type="GO" id="GO:0000139">
    <property type="term" value="C:Golgi membrane"/>
    <property type="evidence" value="ECO:0007669"/>
    <property type="project" value="UniProtKB-SubCell"/>
</dbReference>
<dbReference type="GO" id="GO:0005770">
    <property type="term" value="C:late endosome"/>
    <property type="evidence" value="ECO:0007669"/>
    <property type="project" value="TreeGrafter"/>
</dbReference>
<dbReference type="PROSITE" id="PS51914">
    <property type="entry name" value="MRH"/>
    <property type="match status" value="1"/>
</dbReference>
<dbReference type="RefSeq" id="XP_041405108.1">
    <property type="nucleotide sequence ID" value="XM_041549174.1"/>
</dbReference>
<reference evidence="12 13" key="1">
    <citation type="submission" date="2020-05" db="EMBL/GenBank/DDBJ databases">
        <authorList>
            <person name="Casaregola S."/>
            <person name="Devillers H."/>
            <person name="Grondin C."/>
        </authorList>
    </citation>
    <scope>NUCLEOTIDE SEQUENCE [LARGE SCALE GENOMIC DNA]</scope>
    <source>
        <strain evidence="12 13">CLIB 1767</strain>
    </source>
</reference>
<evidence type="ECO:0000256" key="2">
    <source>
        <dbReference type="ARBA" id="ARBA00022448"/>
    </source>
</evidence>
<proteinExistence type="predicted"/>
<protein>
    <submittedName>
        <fullName evidence="12">Similar to Saccharomyces cerevisiae YPR079W MRL1 Membrane protein with similarity to mammalian mannose-6-phosphate receptors</fullName>
    </submittedName>
</protein>
<dbReference type="EMBL" id="CAEFZW010000002">
    <property type="protein sequence ID" value="CAB4253070.1"/>
    <property type="molecule type" value="Genomic_DNA"/>
</dbReference>
<keyword evidence="7" id="KW-1015">Disulfide bond</keyword>
<feature type="signal peptide" evidence="10">
    <location>
        <begin position="1"/>
        <end position="23"/>
    </location>
</feature>
<evidence type="ECO:0000256" key="7">
    <source>
        <dbReference type="ARBA" id="ARBA00023157"/>
    </source>
</evidence>
<dbReference type="Proteomes" id="UP000644660">
    <property type="component" value="Unassembled WGS sequence"/>
</dbReference>